<dbReference type="Proteomes" id="UP000604083">
    <property type="component" value="Unassembled WGS sequence"/>
</dbReference>
<protein>
    <submittedName>
        <fullName evidence="1">Uncharacterized protein</fullName>
    </submittedName>
</protein>
<organism evidence="1 2">
    <name type="scientific">Roseibacillus ishigakijimensis</name>
    <dbReference type="NCBI Taxonomy" id="454146"/>
    <lineage>
        <taxon>Bacteria</taxon>
        <taxon>Pseudomonadati</taxon>
        <taxon>Verrucomicrobiota</taxon>
        <taxon>Verrucomicrobiia</taxon>
        <taxon>Verrucomicrobiales</taxon>
        <taxon>Verrucomicrobiaceae</taxon>
        <taxon>Roseibacillus</taxon>
    </lineage>
</organism>
<sequence length="232" mass="25566">MLLPVFARAFLLLPLGLAPLLAARNPHLPLGVESLTGLRSSYLYRGFELAEVTLEGQLETEVTLSDQFSLGLAAWHLAESSDNFSESAFGLSLRRDWEEVSLSASLDYRAYSGSLFEDGLDAGLQAQWFFAEDWDLAWESHYDFGAEGSYHAFSLAWSHPFGDELFLSAHGGISAVSSYYERDGLNDLHTRLSLTYNLNSYLSITPFVGTSLGLQEGVADDVFAGVWLAVTF</sequence>
<reference evidence="1" key="1">
    <citation type="submission" date="2021-01" db="EMBL/GenBank/DDBJ databases">
        <title>Modified the classification status of verrucomicrobia.</title>
        <authorList>
            <person name="Feng X."/>
        </authorList>
    </citation>
    <scope>NUCLEOTIDE SEQUENCE</scope>
    <source>
        <strain evidence="1">KCTC 12986</strain>
    </source>
</reference>
<evidence type="ECO:0000313" key="1">
    <source>
        <dbReference type="EMBL" id="MBK1835100.1"/>
    </source>
</evidence>
<name>A0A934VNJ3_9BACT</name>
<proteinExistence type="predicted"/>
<dbReference type="RefSeq" id="WP_200392535.1">
    <property type="nucleotide sequence ID" value="NZ_JAENIO010000041.1"/>
</dbReference>
<gene>
    <name evidence="1" type="ORF">JIN78_13600</name>
</gene>
<dbReference type="EMBL" id="JAENIO010000041">
    <property type="protein sequence ID" value="MBK1835100.1"/>
    <property type="molecule type" value="Genomic_DNA"/>
</dbReference>
<dbReference type="AlphaFoldDB" id="A0A934VNJ3"/>
<keyword evidence="2" id="KW-1185">Reference proteome</keyword>
<accession>A0A934VNJ3</accession>
<comment type="caution">
    <text evidence="1">The sequence shown here is derived from an EMBL/GenBank/DDBJ whole genome shotgun (WGS) entry which is preliminary data.</text>
</comment>
<evidence type="ECO:0000313" key="2">
    <source>
        <dbReference type="Proteomes" id="UP000604083"/>
    </source>
</evidence>